<dbReference type="InterPro" id="IPR007235">
    <property type="entry name" value="Glyco_trans_28_C"/>
</dbReference>
<evidence type="ECO:0000259" key="1">
    <source>
        <dbReference type="Pfam" id="PF04101"/>
    </source>
</evidence>
<gene>
    <name evidence="2" type="ORF">D1825_02390</name>
</gene>
<sequence>MARPSGLRDEISWVQLDRDDGLEPGQPSPQDLDPTVGGLLHWAPLGHQGHRRRLARIAQELTQRAVTALVVDTSVEVALLGRLLGVPTVLVTQPGRRGDAAHTLGLATATRIIAPWPAELLRPPHLADVQDSVVFTGGISRFEGRRSGRARPRTVLLLAGGGGAEVGAEDLRRASAASPDYTWALAGTLGGDSGSWQDDPWADLSSAEIVVSWAGQNAVADLAASDARAVVVPQERPFDEQRATAVALRDAGLAVVGPRWPEPDRWPDLLGEAGALEPAWRRWEVEGAARRAAAVVHGVATGVLR</sequence>
<evidence type="ECO:0000313" key="3">
    <source>
        <dbReference type="Proteomes" id="UP000283374"/>
    </source>
</evidence>
<proteinExistence type="predicted"/>
<name>A0A413RQK9_9CELL</name>
<reference evidence="2 3" key="1">
    <citation type="submission" date="2018-08" db="EMBL/GenBank/DDBJ databases">
        <title>Cellulomonas rhizosphaerae sp. nov., a novel actinomycete isolated from soil.</title>
        <authorList>
            <person name="Tian Y."/>
        </authorList>
    </citation>
    <scope>NUCLEOTIDE SEQUENCE [LARGE SCALE GENOMIC DNA]</scope>
    <source>
        <strain evidence="2 3">NEAU-TCZ24</strain>
    </source>
</reference>
<dbReference type="AlphaFoldDB" id="A0A413RQK9"/>
<evidence type="ECO:0000313" key="2">
    <source>
        <dbReference type="EMBL" id="RHA44224.1"/>
    </source>
</evidence>
<protein>
    <recommendedName>
        <fullName evidence="1">Glycosyl transferase family 28 C-terminal domain-containing protein</fullName>
    </recommendedName>
</protein>
<dbReference type="OrthoDB" id="9809594at2"/>
<dbReference type="Gene3D" id="3.40.50.2000">
    <property type="entry name" value="Glycogen Phosphorylase B"/>
    <property type="match status" value="1"/>
</dbReference>
<dbReference type="GO" id="GO:0016758">
    <property type="term" value="F:hexosyltransferase activity"/>
    <property type="evidence" value="ECO:0007669"/>
    <property type="project" value="InterPro"/>
</dbReference>
<accession>A0A413RQK9</accession>
<dbReference type="SUPFAM" id="SSF53756">
    <property type="entry name" value="UDP-Glycosyltransferase/glycogen phosphorylase"/>
    <property type="match status" value="1"/>
</dbReference>
<dbReference type="Pfam" id="PF04101">
    <property type="entry name" value="Glyco_tran_28_C"/>
    <property type="match status" value="1"/>
</dbReference>
<comment type="caution">
    <text evidence="2">The sequence shown here is derived from an EMBL/GenBank/DDBJ whole genome shotgun (WGS) entry which is preliminary data.</text>
</comment>
<keyword evidence="3" id="KW-1185">Reference proteome</keyword>
<organism evidence="2 3">
    <name type="scientific">Cellulomonas rhizosphaerae</name>
    <dbReference type="NCBI Taxonomy" id="2293719"/>
    <lineage>
        <taxon>Bacteria</taxon>
        <taxon>Bacillati</taxon>
        <taxon>Actinomycetota</taxon>
        <taxon>Actinomycetes</taxon>
        <taxon>Micrococcales</taxon>
        <taxon>Cellulomonadaceae</taxon>
        <taxon>Cellulomonas</taxon>
    </lineage>
</organism>
<dbReference type="EMBL" id="QWKP01000105">
    <property type="protein sequence ID" value="RHA44224.1"/>
    <property type="molecule type" value="Genomic_DNA"/>
</dbReference>
<feature type="domain" description="Glycosyl transferase family 28 C-terminal" evidence="1">
    <location>
        <begin position="202"/>
        <end position="256"/>
    </location>
</feature>
<dbReference type="Proteomes" id="UP000283374">
    <property type="component" value="Unassembled WGS sequence"/>
</dbReference>